<comment type="caution">
    <text evidence="2">The sequence shown here is derived from an EMBL/GenBank/DDBJ whole genome shotgun (WGS) entry which is preliminary data.</text>
</comment>
<feature type="transmembrane region" description="Helical" evidence="1">
    <location>
        <begin position="380"/>
        <end position="399"/>
    </location>
</feature>
<feature type="transmembrane region" description="Helical" evidence="1">
    <location>
        <begin position="161"/>
        <end position="179"/>
    </location>
</feature>
<dbReference type="PANTHER" id="PTHR38454:SF1">
    <property type="entry name" value="INTEGRAL MEMBRANE PROTEIN"/>
    <property type="match status" value="1"/>
</dbReference>
<dbReference type="PANTHER" id="PTHR38454">
    <property type="entry name" value="INTEGRAL MEMBRANE PROTEIN-RELATED"/>
    <property type="match status" value="1"/>
</dbReference>
<organism evidence="2 3">
    <name type="scientific">Enterococcus phoeniculicola ATCC BAA-412</name>
    <dbReference type="NCBI Taxonomy" id="1158610"/>
    <lineage>
        <taxon>Bacteria</taxon>
        <taxon>Bacillati</taxon>
        <taxon>Bacillota</taxon>
        <taxon>Bacilli</taxon>
        <taxon>Lactobacillales</taxon>
        <taxon>Enterococcaceae</taxon>
        <taxon>Enterococcus</taxon>
    </lineage>
</organism>
<dbReference type="eggNOG" id="COG4485">
    <property type="taxonomic scope" value="Bacteria"/>
</dbReference>
<evidence type="ECO:0000256" key="1">
    <source>
        <dbReference type="SAM" id="Phobius"/>
    </source>
</evidence>
<feature type="transmembrane region" description="Helical" evidence="1">
    <location>
        <begin position="411"/>
        <end position="431"/>
    </location>
</feature>
<dbReference type="PATRIC" id="fig|1158610.3.peg.1291"/>
<dbReference type="AlphaFoldDB" id="R3TWB1"/>
<accession>R3TWB1</accession>
<feature type="transmembrane region" description="Helical" evidence="1">
    <location>
        <begin position="108"/>
        <end position="128"/>
    </location>
</feature>
<keyword evidence="1" id="KW-0812">Transmembrane</keyword>
<feature type="transmembrane region" description="Helical" evidence="1">
    <location>
        <begin position="134"/>
        <end position="154"/>
    </location>
</feature>
<dbReference type="InterPro" id="IPR018580">
    <property type="entry name" value="Uncharacterised_YfhO"/>
</dbReference>
<dbReference type="Proteomes" id="UP000013785">
    <property type="component" value="Unassembled WGS sequence"/>
</dbReference>
<dbReference type="RefSeq" id="WP_010767976.1">
    <property type="nucleotide sequence ID" value="NZ_ASWE01000003.1"/>
</dbReference>
<evidence type="ECO:0000313" key="3">
    <source>
        <dbReference type="Proteomes" id="UP000013785"/>
    </source>
</evidence>
<sequence>MTTIKRFIKANRSYMLASFFIPFFILAFVYLSIGIYPGSSRSILASDAFSQFSNFHASFRNMLLGKQSIFYTWNGSLGLNYLSLISYYLGGFFTAIVFFFPNQWMPDALYVITLLKVASSGLAFWFLAKQTFKLPRWNHVALAVAYALSSFAIAHSEIIMWLDAFVYLPLIILGIHRVMDLRKPTLLFVSYLMLFLSSFYMGFMVGVFSFLYFCVRLFTHWKQTKGSILQYGITSLLAGGASMIIILPALIDLRENGEKLSEITKLKTEATGLWDILIKNMVGVYDTTKYGSIPFIYVGLLPLVFCLLYFVSKRIPLKEKIGFASLFAILIASFYLVPLNLFWHGMHAPNMFLFRYAFLFSFLVVFLAGYGWEQFKRNDLGTLSAIIFVLIGAFCIAWGTKGNESYDYVTTVSFVLTIVFLLLYLLAIGYYQLGSFPKKKLTILLLVLMSTEAIVNTSSMVQGILDDWNYASRSLYTQPYPDIKKLVDQTKKENETFYRLENLDGVSANDSFNYGYNGIGMFSSIRNRHSSTYLNTLGYRSRGTNLNLRYPNNTIAMDSFLGMKYLLSKGDLSYYGFDKVNTSGAYNLYENKNALPLGFLAPNSIQKIKQPETDNLTSQTNLLNGLSGLNLTYFQFYPATIIEQKNTIITQTGSGVTYKEESPNVSKDITWRVTVPANTQAYISLFPSNFAQLESSTATVKVNGRTQKSQINITGQYYDLGYYDQETSVEFTVSFYGTAEVSFIEPKVVGLDTLAYQTAIDQIKQSGVDFTVNGRTATGESSSDKEQTLITTIPYDKGWTAFIDGKKVAVTDFKDAFVSLKVPKGKHTITLQYLPVGFIPGASLFVICLLLFIGYRYWLNKKESARITHHLSSKKEKGES</sequence>
<feature type="transmembrane region" description="Helical" evidence="1">
    <location>
        <begin position="323"/>
        <end position="346"/>
    </location>
</feature>
<dbReference type="EMBL" id="AJAT01000012">
    <property type="protein sequence ID" value="EOL45423.1"/>
    <property type="molecule type" value="Genomic_DNA"/>
</dbReference>
<keyword evidence="3" id="KW-1185">Reference proteome</keyword>
<feature type="transmembrane region" description="Helical" evidence="1">
    <location>
        <begin position="191"/>
        <end position="215"/>
    </location>
</feature>
<keyword evidence="1" id="KW-0472">Membrane</keyword>
<protein>
    <submittedName>
        <fullName evidence="2">ABC transporter membrane protein</fullName>
    </submittedName>
</protein>
<feature type="transmembrane region" description="Helical" evidence="1">
    <location>
        <begin position="443"/>
        <end position="465"/>
    </location>
</feature>
<feature type="transmembrane region" description="Helical" evidence="1">
    <location>
        <begin position="290"/>
        <end position="311"/>
    </location>
</feature>
<feature type="transmembrane region" description="Helical" evidence="1">
    <location>
        <begin position="833"/>
        <end position="858"/>
    </location>
</feature>
<dbReference type="Pfam" id="PF09586">
    <property type="entry name" value="YfhO"/>
    <property type="match status" value="1"/>
</dbReference>
<reference evidence="2 3" key="1">
    <citation type="submission" date="2013-02" db="EMBL/GenBank/DDBJ databases">
        <title>The Genome Sequence of Enterococcus phoeniculicola BAA-412.</title>
        <authorList>
            <consortium name="The Broad Institute Genome Sequencing Platform"/>
            <consortium name="The Broad Institute Genome Sequencing Center for Infectious Disease"/>
            <person name="Earl A.M."/>
            <person name="Gilmore M.S."/>
            <person name="Lebreton F."/>
            <person name="Walker B."/>
            <person name="Young S.K."/>
            <person name="Zeng Q."/>
            <person name="Gargeya S."/>
            <person name="Fitzgerald M."/>
            <person name="Haas B."/>
            <person name="Abouelleil A."/>
            <person name="Alvarado L."/>
            <person name="Arachchi H.M."/>
            <person name="Berlin A.M."/>
            <person name="Chapman S.B."/>
            <person name="Dewar J."/>
            <person name="Goldberg J."/>
            <person name="Griggs A."/>
            <person name="Gujja S."/>
            <person name="Hansen M."/>
            <person name="Howarth C."/>
            <person name="Imamovic A."/>
            <person name="Larimer J."/>
            <person name="McCowan C."/>
            <person name="Murphy C."/>
            <person name="Neiman D."/>
            <person name="Pearson M."/>
            <person name="Priest M."/>
            <person name="Roberts A."/>
            <person name="Saif S."/>
            <person name="Shea T."/>
            <person name="Sisk P."/>
            <person name="Sykes S."/>
            <person name="Wortman J."/>
            <person name="Nusbaum C."/>
            <person name="Birren B."/>
        </authorList>
    </citation>
    <scope>NUCLEOTIDE SEQUENCE [LARGE SCALE GENOMIC DNA]</scope>
    <source>
        <strain evidence="2 3">ATCC BAA-412</strain>
    </source>
</reference>
<dbReference type="STRING" id="154621.RV11_GL000144"/>
<dbReference type="OrthoDB" id="9815466at2"/>
<proteinExistence type="predicted"/>
<feature type="transmembrane region" description="Helical" evidence="1">
    <location>
        <begin position="81"/>
        <end position="101"/>
    </location>
</feature>
<name>R3TWB1_9ENTE</name>
<feature type="transmembrane region" description="Helical" evidence="1">
    <location>
        <begin position="14"/>
        <end position="36"/>
    </location>
</feature>
<feature type="transmembrane region" description="Helical" evidence="1">
    <location>
        <begin position="227"/>
        <end position="251"/>
    </location>
</feature>
<keyword evidence="1" id="KW-1133">Transmembrane helix</keyword>
<feature type="transmembrane region" description="Helical" evidence="1">
    <location>
        <begin position="352"/>
        <end position="373"/>
    </location>
</feature>
<gene>
    <name evidence="2" type="ORF">UC3_01313</name>
</gene>
<dbReference type="HOGENOM" id="CLU_008413_3_1_9"/>
<evidence type="ECO:0000313" key="2">
    <source>
        <dbReference type="EMBL" id="EOL45423.1"/>
    </source>
</evidence>